<dbReference type="Gene3D" id="3.30.70.100">
    <property type="match status" value="4"/>
</dbReference>
<dbReference type="SFLD" id="SFLDF00027">
    <property type="entry name" value="p-type_atpase"/>
    <property type="match status" value="1"/>
</dbReference>
<dbReference type="GO" id="GO:0012505">
    <property type="term" value="C:endomembrane system"/>
    <property type="evidence" value="ECO:0007669"/>
    <property type="project" value="UniProtKB-SubCell"/>
</dbReference>
<comment type="subcellular location">
    <subcellularLocation>
        <location evidence="1">Endomembrane system</location>
        <topology evidence="1">Multi-pass membrane protein</topology>
    </subcellularLocation>
    <subcellularLocation>
        <location evidence="18">Membrane</location>
    </subcellularLocation>
</comment>
<dbReference type="InterPro" id="IPR036163">
    <property type="entry name" value="HMA_dom_sf"/>
</dbReference>
<dbReference type="EC" id="7.2.2.8" evidence="3"/>
<keyword evidence="9" id="KW-0187">Copper transport</keyword>
<dbReference type="Gene3D" id="3.40.50.1000">
    <property type="entry name" value="HAD superfamily/HAD-like"/>
    <property type="match status" value="1"/>
</dbReference>
<feature type="transmembrane region" description="Helical" evidence="18">
    <location>
        <begin position="335"/>
        <end position="356"/>
    </location>
</feature>
<keyword evidence="8 18" id="KW-0547">Nucleotide-binding</keyword>
<dbReference type="InterPro" id="IPR018303">
    <property type="entry name" value="ATPase_P-typ_P_site"/>
</dbReference>
<dbReference type="SFLD" id="SFLDG00002">
    <property type="entry name" value="C1.7:_P-type_atpase_like"/>
    <property type="match status" value="1"/>
</dbReference>
<dbReference type="SUPFAM" id="SSF56784">
    <property type="entry name" value="HAD-like"/>
    <property type="match status" value="1"/>
</dbReference>
<evidence type="ECO:0000313" key="21">
    <source>
        <dbReference type="Proteomes" id="UP000603453"/>
    </source>
</evidence>
<dbReference type="EMBL" id="JAEPRD010000065">
    <property type="protein sequence ID" value="KAG2202058.1"/>
    <property type="molecule type" value="Genomic_DNA"/>
</dbReference>
<dbReference type="InterPro" id="IPR023214">
    <property type="entry name" value="HAD_sf"/>
</dbReference>
<dbReference type="SUPFAM" id="SSF81653">
    <property type="entry name" value="Calcium ATPase, transduction domain A"/>
    <property type="match status" value="1"/>
</dbReference>
<keyword evidence="12" id="KW-1278">Translocase</keyword>
<dbReference type="NCBIfam" id="TIGR01525">
    <property type="entry name" value="ATPase-IB_hvy"/>
    <property type="match status" value="1"/>
</dbReference>
<evidence type="ECO:0000256" key="18">
    <source>
        <dbReference type="RuleBase" id="RU362081"/>
    </source>
</evidence>
<proteinExistence type="inferred from homology"/>
<feature type="domain" description="HMA" evidence="19">
    <location>
        <begin position="85"/>
        <end position="151"/>
    </location>
</feature>
<evidence type="ECO:0000256" key="14">
    <source>
        <dbReference type="ARBA" id="ARBA00023008"/>
    </source>
</evidence>
<keyword evidence="15" id="KW-0406">Ion transport</keyword>
<dbReference type="NCBIfam" id="TIGR00003">
    <property type="entry name" value="copper ion binding protein"/>
    <property type="match status" value="3"/>
</dbReference>
<dbReference type="GO" id="GO:0005507">
    <property type="term" value="F:copper ion binding"/>
    <property type="evidence" value="ECO:0007669"/>
    <property type="project" value="InterPro"/>
</dbReference>
<keyword evidence="11" id="KW-0460">Magnesium</keyword>
<dbReference type="FunFam" id="3.30.70.100:FF:000001">
    <property type="entry name" value="ATPase copper transporting beta"/>
    <property type="match status" value="4"/>
</dbReference>
<dbReference type="GO" id="GO:0016020">
    <property type="term" value="C:membrane"/>
    <property type="evidence" value="ECO:0007669"/>
    <property type="project" value="UniProtKB-SubCell"/>
</dbReference>
<dbReference type="OrthoDB" id="432719at2759"/>
<evidence type="ECO:0000256" key="16">
    <source>
        <dbReference type="ARBA" id="ARBA00023136"/>
    </source>
</evidence>
<evidence type="ECO:0000256" key="1">
    <source>
        <dbReference type="ARBA" id="ARBA00004127"/>
    </source>
</evidence>
<evidence type="ECO:0000256" key="13">
    <source>
        <dbReference type="ARBA" id="ARBA00022989"/>
    </source>
</evidence>
<evidence type="ECO:0000256" key="9">
    <source>
        <dbReference type="ARBA" id="ARBA00022796"/>
    </source>
</evidence>
<dbReference type="FunFam" id="3.40.50.1000:FF:000144">
    <property type="entry name" value="copper-transporting ATPase 1 isoform X2"/>
    <property type="match status" value="1"/>
</dbReference>
<dbReference type="GO" id="GO:0055070">
    <property type="term" value="P:copper ion homeostasis"/>
    <property type="evidence" value="ECO:0007669"/>
    <property type="project" value="TreeGrafter"/>
</dbReference>
<dbReference type="InterPro" id="IPR017969">
    <property type="entry name" value="Heavy-metal-associated_CS"/>
</dbReference>
<evidence type="ECO:0000256" key="5">
    <source>
        <dbReference type="ARBA" id="ARBA00022692"/>
    </source>
</evidence>
<dbReference type="GO" id="GO:0005524">
    <property type="term" value="F:ATP binding"/>
    <property type="evidence" value="ECO:0007669"/>
    <property type="project" value="UniProtKB-UniRule"/>
</dbReference>
<dbReference type="GO" id="GO:0140581">
    <property type="term" value="F:P-type monovalent copper transporter activity"/>
    <property type="evidence" value="ECO:0007669"/>
    <property type="project" value="UniProtKB-EC"/>
</dbReference>
<evidence type="ECO:0000259" key="19">
    <source>
        <dbReference type="PROSITE" id="PS50846"/>
    </source>
</evidence>
<dbReference type="Proteomes" id="UP000603453">
    <property type="component" value="Unassembled WGS sequence"/>
</dbReference>
<keyword evidence="13 18" id="KW-1133">Transmembrane helix</keyword>
<evidence type="ECO:0000256" key="6">
    <source>
        <dbReference type="ARBA" id="ARBA00022723"/>
    </source>
</evidence>
<dbReference type="FunFam" id="2.70.150.10:FF:000002">
    <property type="entry name" value="Copper-transporting ATPase 1, putative"/>
    <property type="match status" value="1"/>
</dbReference>
<evidence type="ECO:0000256" key="8">
    <source>
        <dbReference type="ARBA" id="ARBA00022741"/>
    </source>
</evidence>
<feature type="transmembrane region" description="Helical" evidence="18">
    <location>
        <begin position="411"/>
        <end position="435"/>
    </location>
</feature>
<feature type="domain" description="HMA" evidence="19">
    <location>
        <begin position="244"/>
        <end position="310"/>
    </location>
</feature>
<dbReference type="AlphaFoldDB" id="A0A8H7V3K2"/>
<dbReference type="InterPro" id="IPR006122">
    <property type="entry name" value="HMA_Cu_ion-bd"/>
</dbReference>
<dbReference type="SFLD" id="SFLDS00003">
    <property type="entry name" value="Haloacid_Dehalogenase"/>
    <property type="match status" value="1"/>
</dbReference>
<keyword evidence="21" id="KW-1185">Reference proteome</keyword>
<organism evidence="20 21">
    <name type="scientific">Mucor saturninus</name>
    <dbReference type="NCBI Taxonomy" id="64648"/>
    <lineage>
        <taxon>Eukaryota</taxon>
        <taxon>Fungi</taxon>
        <taxon>Fungi incertae sedis</taxon>
        <taxon>Mucoromycota</taxon>
        <taxon>Mucoromycotina</taxon>
        <taxon>Mucoromycetes</taxon>
        <taxon>Mucorales</taxon>
        <taxon>Mucorineae</taxon>
        <taxon>Mucoraceae</taxon>
        <taxon>Mucor</taxon>
    </lineage>
</organism>
<dbReference type="GO" id="GO:0043682">
    <property type="term" value="F:P-type divalent copper transporter activity"/>
    <property type="evidence" value="ECO:0007669"/>
    <property type="project" value="TreeGrafter"/>
</dbReference>
<keyword evidence="4" id="KW-0813">Transport</keyword>
<protein>
    <recommendedName>
        <fullName evidence="3">P-type Cu(+) transporter</fullName>
        <ecNumber evidence="3">7.2.2.8</ecNumber>
    </recommendedName>
    <alternativeName>
        <fullName evidence="17">Cu(2+)-ATPase</fullName>
    </alternativeName>
</protein>
<dbReference type="Gene3D" id="3.40.1110.10">
    <property type="entry name" value="Calcium-transporting ATPase, cytoplasmic domain N"/>
    <property type="match status" value="2"/>
</dbReference>
<dbReference type="GO" id="GO:0016887">
    <property type="term" value="F:ATP hydrolysis activity"/>
    <property type="evidence" value="ECO:0007669"/>
    <property type="project" value="InterPro"/>
</dbReference>
<dbReference type="InterPro" id="IPR036412">
    <property type="entry name" value="HAD-like_sf"/>
</dbReference>
<reference evidence="20" key="1">
    <citation type="submission" date="2020-12" db="EMBL/GenBank/DDBJ databases">
        <title>Metabolic potential, ecology and presence of endohyphal bacteria is reflected in genomic diversity of Mucoromycotina.</title>
        <authorList>
            <person name="Muszewska A."/>
            <person name="Okrasinska A."/>
            <person name="Steczkiewicz K."/>
            <person name="Drgas O."/>
            <person name="Orlowska M."/>
            <person name="Perlinska-Lenart U."/>
            <person name="Aleksandrzak-Piekarczyk T."/>
            <person name="Szatraj K."/>
            <person name="Zielenkiewicz U."/>
            <person name="Pilsyk S."/>
            <person name="Malc E."/>
            <person name="Mieczkowski P."/>
            <person name="Kruszewska J.S."/>
            <person name="Biernat P."/>
            <person name="Pawlowska J."/>
        </authorList>
    </citation>
    <scope>NUCLEOTIDE SEQUENCE</scope>
    <source>
        <strain evidence="20">WA0000017839</strain>
    </source>
</reference>
<evidence type="ECO:0000256" key="4">
    <source>
        <dbReference type="ARBA" id="ARBA00022448"/>
    </source>
</evidence>
<feature type="domain" description="HMA" evidence="19">
    <location>
        <begin position="169"/>
        <end position="235"/>
    </location>
</feature>
<dbReference type="InterPro" id="IPR001757">
    <property type="entry name" value="P_typ_ATPase"/>
</dbReference>
<dbReference type="InterPro" id="IPR023298">
    <property type="entry name" value="ATPase_P-typ_TM_dom_sf"/>
</dbReference>
<gene>
    <name evidence="20" type="ORF">INT47_006250</name>
</gene>
<dbReference type="PANTHER" id="PTHR43520">
    <property type="entry name" value="ATP7, ISOFORM B"/>
    <property type="match status" value="1"/>
</dbReference>
<dbReference type="InterPro" id="IPR023299">
    <property type="entry name" value="ATPase_P-typ_cyto_dom_N"/>
</dbReference>
<keyword evidence="14" id="KW-0186">Copper</keyword>
<evidence type="ECO:0000256" key="11">
    <source>
        <dbReference type="ARBA" id="ARBA00022842"/>
    </source>
</evidence>
<dbReference type="Pfam" id="PF00702">
    <property type="entry name" value="Hydrolase"/>
    <property type="match status" value="1"/>
</dbReference>
<dbReference type="SUPFAM" id="SSF81665">
    <property type="entry name" value="Calcium ATPase, transmembrane domain M"/>
    <property type="match status" value="1"/>
</dbReference>
<comment type="caution">
    <text evidence="20">The sequence shown here is derived from an EMBL/GenBank/DDBJ whole genome shotgun (WGS) entry which is preliminary data.</text>
</comment>
<dbReference type="NCBIfam" id="TIGR01494">
    <property type="entry name" value="ATPase_P-type"/>
    <property type="match status" value="2"/>
</dbReference>
<keyword evidence="16 18" id="KW-0472">Membrane</keyword>
<evidence type="ECO:0000256" key="15">
    <source>
        <dbReference type="ARBA" id="ARBA00023065"/>
    </source>
</evidence>
<dbReference type="PRINTS" id="PR00119">
    <property type="entry name" value="CATATPASE"/>
</dbReference>
<evidence type="ECO:0000256" key="7">
    <source>
        <dbReference type="ARBA" id="ARBA00022737"/>
    </source>
</evidence>
<evidence type="ECO:0000256" key="10">
    <source>
        <dbReference type="ARBA" id="ARBA00022840"/>
    </source>
</evidence>
<feature type="transmembrane region" description="Helical" evidence="18">
    <location>
        <begin position="647"/>
        <end position="670"/>
    </location>
</feature>
<keyword evidence="5 18" id="KW-0812">Transmembrane</keyword>
<feature type="transmembrane region" description="Helical" evidence="18">
    <location>
        <begin position="1024"/>
        <end position="1047"/>
    </location>
</feature>
<dbReference type="SUPFAM" id="SSF55008">
    <property type="entry name" value="HMA, heavy metal-associated domain"/>
    <property type="match status" value="4"/>
</dbReference>
<dbReference type="Pfam" id="PF00403">
    <property type="entry name" value="HMA"/>
    <property type="match status" value="4"/>
</dbReference>
<keyword evidence="7" id="KW-0677">Repeat</keyword>
<keyword evidence="10 18" id="KW-0067">ATP-binding</keyword>
<evidence type="ECO:0000256" key="3">
    <source>
        <dbReference type="ARBA" id="ARBA00012517"/>
    </source>
</evidence>
<feature type="transmembrane region" description="Helical" evidence="18">
    <location>
        <begin position="441"/>
        <end position="460"/>
    </location>
</feature>
<dbReference type="InterPro" id="IPR006121">
    <property type="entry name" value="HMA_dom"/>
</dbReference>
<evidence type="ECO:0000256" key="2">
    <source>
        <dbReference type="ARBA" id="ARBA00006024"/>
    </source>
</evidence>
<dbReference type="CDD" id="cd02094">
    <property type="entry name" value="P-type_ATPase_Cu-like"/>
    <property type="match status" value="1"/>
</dbReference>
<dbReference type="PROSITE" id="PS50846">
    <property type="entry name" value="HMA_2"/>
    <property type="match status" value="4"/>
</dbReference>
<evidence type="ECO:0000256" key="17">
    <source>
        <dbReference type="ARBA" id="ARBA00080126"/>
    </source>
</evidence>
<dbReference type="InterPro" id="IPR059000">
    <property type="entry name" value="ATPase_P-type_domA"/>
</dbReference>
<keyword evidence="6 18" id="KW-0479">Metal-binding</keyword>
<feature type="domain" description="HMA" evidence="19">
    <location>
        <begin position="18"/>
        <end position="82"/>
    </location>
</feature>
<dbReference type="PANTHER" id="PTHR43520:SF8">
    <property type="entry name" value="P-TYPE CU(+) TRANSPORTER"/>
    <property type="match status" value="1"/>
</dbReference>
<dbReference type="PRINTS" id="PR00942">
    <property type="entry name" value="CUATPASEI"/>
</dbReference>
<dbReference type="Pfam" id="PF00122">
    <property type="entry name" value="E1-E2_ATPase"/>
    <property type="match status" value="1"/>
</dbReference>
<dbReference type="PROSITE" id="PS01047">
    <property type="entry name" value="HMA_1"/>
    <property type="match status" value="2"/>
</dbReference>
<name>A0A8H7V3K2_9FUNG</name>
<feature type="transmembrane region" description="Helical" evidence="18">
    <location>
        <begin position="995"/>
        <end position="1018"/>
    </location>
</feature>
<dbReference type="CDD" id="cd00371">
    <property type="entry name" value="HMA"/>
    <property type="match status" value="4"/>
</dbReference>
<sequence>MAPNSFDVTVEPFLAVMTTKTVPVQGMTCMSCVKAITRALEPLTSSVEVSLKDETATFVFDSQIYTLENLINTIEDCGFDVPTSLKLELSVQGMTCQSCVKSINNACRQLDGLNTIHVDLELAKATIEYQPLLISPKQFFETIQECGFDVTHYSEIIHPITSKEQVSKNTVQLRIGGMTCASCVNSIEHGLLAVKGIDSVQVSLLAESAVIVYDATMISPGQMIEEINDMGFEASLIAEVTLGRKLQLQIYGMTCASCVNAIEKEIKKLNGVNSISVNLMTESGVIDHNPNIVGARELVQRIESLGFNALVSDKSRSVQLESLSKVREIRQWRRLFIHSSLFAFPVFVIAMILPEFKWGQHLLNTPMIIPGLFLFDVIQCILSVPVQFIFGKRFLKSAYQSVKHRSPTMDVLVALSTLSAFFFSLLSMSRSIWIASDTRPSVFFDTSATLITFIMLGRYLENMAKGQSSSALSKLMSLTPSTATMVTLDKSNKVVSEKKIPSELVQINDYLKVIPGDKIPTDGQVFSGQTSIDESMITGEVDAVNKRKDDIVIGGTVNGLGTFIMRATRIGSDTALSQIVRLVEDAQVNKAPIQGFTDKVAGIFVPIVLILGASTLIIWSLLVTYFGVDQMPSLLQHEISKEGNGDWFFVCLKLCISVVIVACPCALGLATPTAVMVGTGLAAEHGVIFKGGAVLENGQKVNKVVFDKTGTLTTGKVQVVKYEAWDETEETRRHMLIMTALAESQSEHLLGRAVVLKAKELTQTTLDTSLDHLGTVTNFKSETGFGIECDLTLPNQEKHHHVVIGNQAWLQEYHGIYLVDEQIKTIEGQFSQGRTCILVSLDGVPTGYVSISDVIKPEARLVIATLKKMGIDTAMVTGDNVLTAKCIAAQVGITEIHAGVSPNGKTQIVKTMQSQMRPKSGILGYRMSPTVVAMVGDGINDSPALVASNLGIALCSGTDIAIEAADVVLMRNDLCDVVTALSLSKSIFRRIKMNLIWACVYNFIGIPLAMGIFLPFGYHLHPMMAGMAMAASSTSVVVSSLMLKWFWRKPTMCDQNDEETIYTNLSYKISTFVSKLFRRSDGGGSYQPLTTEQQEYDLESLSSLR</sequence>
<comment type="similarity">
    <text evidence="2 18">Belongs to the cation transport ATPase (P-type) (TC 3.A.3) family. Type IB subfamily.</text>
</comment>
<feature type="transmembrane region" description="Helical" evidence="18">
    <location>
        <begin position="600"/>
        <end position="627"/>
    </location>
</feature>
<dbReference type="InterPro" id="IPR008250">
    <property type="entry name" value="ATPase_P-typ_transduc_dom_A_sf"/>
</dbReference>
<dbReference type="InterPro" id="IPR027256">
    <property type="entry name" value="P-typ_ATPase_IB"/>
</dbReference>
<dbReference type="InterPro" id="IPR044492">
    <property type="entry name" value="P_typ_ATPase_HD_dom"/>
</dbReference>
<feature type="transmembrane region" description="Helical" evidence="18">
    <location>
        <begin position="368"/>
        <end position="390"/>
    </location>
</feature>
<dbReference type="PROSITE" id="PS00154">
    <property type="entry name" value="ATPASE_E1_E2"/>
    <property type="match status" value="1"/>
</dbReference>
<accession>A0A8H7V3K2</accession>
<evidence type="ECO:0000313" key="20">
    <source>
        <dbReference type="EMBL" id="KAG2202058.1"/>
    </source>
</evidence>
<dbReference type="Gene3D" id="2.70.150.10">
    <property type="entry name" value="Calcium-transporting ATPase, cytoplasmic transduction domain A"/>
    <property type="match status" value="1"/>
</dbReference>
<evidence type="ECO:0000256" key="12">
    <source>
        <dbReference type="ARBA" id="ARBA00022967"/>
    </source>
</evidence>